<name>A0A8J2LID7_9HEXA</name>
<reference evidence="2" key="1">
    <citation type="submission" date="2021-06" db="EMBL/GenBank/DDBJ databases">
        <authorList>
            <person name="Hodson N. C."/>
            <person name="Mongue J. A."/>
            <person name="Jaron S. K."/>
        </authorList>
    </citation>
    <scope>NUCLEOTIDE SEQUENCE</scope>
</reference>
<accession>A0A8J2LID7</accession>
<organism evidence="2 3">
    <name type="scientific">Allacma fusca</name>
    <dbReference type="NCBI Taxonomy" id="39272"/>
    <lineage>
        <taxon>Eukaryota</taxon>
        <taxon>Metazoa</taxon>
        <taxon>Ecdysozoa</taxon>
        <taxon>Arthropoda</taxon>
        <taxon>Hexapoda</taxon>
        <taxon>Collembola</taxon>
        <taxon>Symphypleona</taxon>
        <taxon>Sminthuridae</taxon>
        <taxon>Allacma</taxon>
    </lineage>
</organism>
<feature type="compositionally biased region" description="Polar residues" evidence="1">
    <location>
        <begin position="193"/>
        <end position="204"/>
    </location>
</feature>
<dbReference type="EMBL" id="CAJVCH010527400">
    <property type="protein sequence ID" value="CAG7822770.1"/>
    <property type="molecule type" value="Genomic_DNA"/>
</dbReference>
<sequence>MGRYKLVKATLKALKFKDDLLEVFVENDLTDSVIECCVINHELAASLKEINMSLGQRVKFLKKFSDLKFGIVTKGDKKRKNSRVRHASCPSVGVVNMPVDSSVSHSGSDDESTDDEVFNENTVVIGAEARPPAVATAVGASVYDESPGPSRGKHPSSSTKRNAIALRCSPMTNKQSSKKGAEPGKRKNGRAANRSNDNIQEVEQ</sequence>
<protein>
    <submittedName>
        <fullName evidence="2">Uncharacterized protein</fullName>
    </submittedName>
</protein>
<feature type="region of interest" description="Disordered" evidence="1">
    <location>
        <begin position="142"/>
        <end position="204"/>
    </location>
</feature>
<evidence type="ECO:0000256" key="1">
    <source>
        <dbReference type="SAM" id="MobiDB-lite"/>
    </source>
</evidence>
<comment type="caution">
    <text evidence="2">The sequence shown here is derived from an EMBL/GenBank/DDBJ whole genome shotgun (WGS) entry which is preliminary data.</text>
</comment>
<evidence type="ECO:0000313" key="3">
    <source>
        <dbReference type="Proteomes" id="UP000708208"/>
    </source>
</evidence>
<feature type="non-terminal residue" evidence="2">
    <location>
        <position position="1"/>
    </location>
</feature>
<gene>
    <name evidence="2" type="ORF">AFUS01_LOCUS33023</name>
</gene>
<evidence type="ECO:0000313" key="2">
    <source>
        <dbReference type="EMBL" id="CAG7822770.1"/>
    </source>
</evidence>
<feature type="region of interest" description="Disordered" evidence="1">
    <location>
        <begin position="80"/>
        <end position="115"/>
    </location>
</feature>
<keyword evidence="3" id="KW-1185">Reference proteome</keyword>
<proteinExistence type="predicted"/>
<dbReference type="AlphaFoldDB" id="A0A8J2LID7"/>
<dbReference type="Proteomes" id="UP000708208">
    <property type="component" value="Unassembled WGS sequence"/>
</dbReference>